<evidence type="ECO:0000313" key="8">
    <source>
        <dbReference type="Proteomes" id="UP000663829"/>
    </source>
</evidence>
<dbReference type="EMBL" id="CAJNOQ010005136">
    <property type="protein sequence ID" value="CAF1087624.1"/>
    <property type="molecule type" value="Genomic_DNA"/>
</dbReference>
<sequence>FGITNTLKKFYENRLAEFIDKESKCVSTLNFKDTFFKCYNNNNAQFLKEFYQLDCDNLFLKNISLGIIKTSKNNDVCELFNDSLDDNVNHTLYSRIKHEFSFFQKKIDLNDIANMSWACPGCHYIQIIDSELYIVPRNAVGRFRNRPRSTKTMLQQVVDIFKSSIGDLEMFIQVQDAVQLRSRDLEKMRHNVPVFGYSKTHKEGPVGFWGMNPNGIILIPCFTFWIHEGPGLGRWRSLLETLPKVADKIKWENRIPKLLFRGARTGDRYWLTGIGERRNDSLLDIEFMEWKSGNRSRYYSDNSKTLEQFCEYKYLLHQEGWSYSNRLKYLMVCGAPVIYANFFEWEEHWYQLLKHDYNVLIFKDKYNETLFKNLTRSIVQDDKKAKLIGQRSRELVQKYLSEQAIFCYLRNVLIEYSNLFSYKPVKHPTAVKIDDYILSTDD</sequence>
<dbReference type="EMBL" id="CAJNOK010000225">
    <property type="protein sequence ID" value="CAF0737989.1"/>
    <property type="molecule type" value="Genomic_DNA"/>
</dbReference>
<keyword evidence="8" id="KW-1185">Reference proteome</keyword>
<proteinExistence type="inferred from homology"/>
<dbReference type="Proteomes" id="UP000681722">
    <property type="component" value="Unassembled WGS sequence"/>
</dbReference>
<evidence type="ECO:0000313" key="5">
    <source>
        <dbReference type="EMBL" id="CAF1087624.1"/>
    </source>
</evidence>
<evidence type="ECO:0000313" key="4">
    <source>
        <dbReference type="EMBL" id="CAF0737989.1"/>
    </source>
</evidence>
<reference evidence="5" key="1">
    <citation type="submission" date="2021-02" db="EMBL/GenBank/DDBJ databases">
        <authorList>
            <person name="Nowell W R."/>
        </authorList>
    </citation>
    <scope>NUCLEOTIDE SEQUENCE</scope>
</reference>
<evidence type="ECO:0000256" key="1">
    <source>
        <dbReference type="ARBA" id="ARBA00010118"/>
    </source>
</evidence>
<protein>
    <recommendedName>
        <fullName evidence="3">Glycosyl transferase CAP10 domain-containing protein</fullName>
    </recommendedName>
</protein>
<dbReference type="PANTHER" id="PTHR12203:SF35">
    <property type="entry name" value="PROTEIN O-GLUCOSYLTRANSFERASE 1"/>
    <property type="match status" value="1"/>
</dbReference>
<organism evidence="5 8">
    <name type="scientific">Didymodactylos carnosus</name>
    <dbReference type="NCBI Taxonomy" id="1234261"/>
    <lineage>
        <taxon>Eukaryota</taxon>
        <taxon>Metazoa</taxon>
        <taxon>Spiralia</taxon>
        <taxon>Gnathifera</taxon>
        <taxon>Rotifera</taxon>
        <taxon>Eurotatoria</taxon>
        <taxon>Bdelloidea</taxon>
        <taxon>Philodinida</taxon>
        <taxon>Philodinidae</taxon>
        <taxon>Didymodactylos</taxon>
    </lineage>
</organism>
<evidence type="ECO:0000259" key="3">
    <source>
        <dbReference type="SMART" id="SM00672"/>
    </source>
</evidence>
<evidence type="ECO:0000256" key="2">
    <source>
        <dbReference type="ARBA" id="ARBA00022679"/>
    </source>
</evidence>
<dbReference type="Proteomes" id="UP000682733">
    <property type="component" value="Unassembled WGS sequence"/>
</dbReference>
<keyword evidence="2" id="KW-0808">Transferase</keyword>
<dbReference type="EMBL" id="CAJOBA010000225">
    <property type="protein sequence ID" value="CAF3514986.1"/>
    <property type="molecule type" value="Genomic_DNA"/>
</dbReference>
<gene>
    <name evidence="5" type="ORF">GPM918_LOCUS18090</name>
    <name evidence="4" type="ORF">OVA965_LOCUS1260</name>
    <name evidence="7" type="ORF">SRO942_LOCUS18087</name>
    <name evidence="6" type="ORF">TMI583_LOCUS1261</name>
</gene>
<dbReference type="Pfam" id="PF05686">
    <property type="entry name" value="Glyco_transf_90"/>
    <property type="match status" value="1"/>
</dbReference>
<feature type="non-terminal residue" evidence="5">
    <location>
        <position position="1"/>
    </location>
</feature>
<dbReference type="OrthoDB" id="10020785at2759"/>
<comment type="caution">
    <text evidence="5">The sequence shown here is derived from an EMBL/GenBank/DDBJ whole genome shotgun (WGS) entry which is preliminary data.</text>
</comment>
<dbReference type="GO" id="GO:0016740">
    <property type="term" value="F:transferase activity"/>
    <property type="evidence" value="ECO:0007669"/>
    <property type="project" value="UniProtKB-KW"/>
</dbReference>
<evidence type="ECO:0000313" key="6">
    <source>
        <dbReference type="EMBL" id="CAF3514986.1"/>
    </source>
</evidence>
<dbReference type="PANTHER" id="PTHR12203">
    <property type="entry name" value="KDEL LYS-ASP-GLU-LEU CONTAINING - RELATED"/>
    <property type="match status" value="1"/>
</dbReference>
<dbReference type="SMART" id="SM00672">
    <property type="entry name" value="CAP10"/>
    <property type="match status" value="1"/>
</dbReference>
<comment type="similarity">
    <text evidence="1">Belongs to the glycosyltransferase 90 family.</text>
</comment>
<dbReference type="InterPro" id="IPR006598">
    <property type="entry name" value="CAP10"/>
</dbReference>
<dbReference type="EMBL" id="CAJOBC010005136">
    <property type="protein sequence ID" value="CAF3853157.1"/>
    <property type="molecule type" value="Genomic_DNA"/>
</dbReference>
<name>A0A814N5Z1_9BILA</name>
<dbReference type="InterPro" id="IPR051091">
    <property type="entry name" value="O-Glucosyltr/Glycosyltrsf_90"/>
</dbReference>
<dbReference type="Proteomes" id="UP000663829">
    <property type="component" value="Unassembled WGS sequence"/>
</dbReference>
<accession>A0A814N5Z1</accession>
<dbReference type="AlphaFoldDB" id="A0A814N5Z1"/>
<dbReference type="Proteomes" id="UP000677228">
    <property type="component" value="Unassembled WGS sequence"/>
</dbReference>
<feature type="domain" description="Glycosyl transferase CAP10" evidence="3">
    <location>
        <begin position="164"/>
        <end position="423"/>
    </location>
</feature>
<evidence type="ECO:0000313" key="7">
    <source>
        <dbReference type="EMBL" id="CAF3853157.1"/>
    </source>
</evidence>